<dbReference type="PRINTS" id="PR01590">
    <property type="entry name" value="HTHFIS"/>
</dbReference>
<dbReference type="InterPro" id="IPR025943">
    <property type="entry name" value="Sigma_54_int_dom_ATP-bd_2"/>
</dbReference>
<keyword evidence="9" id="KW-1185">Reference proteome</keyword>
<dbReference type="CDD" id="cd00009">
    <property type="entry name" value="AAA"/>
    <property type="match status" value="1"/>
</dbReference>
<evidence type="ECO:0000256" key="4">
    <source>
        <dbReference type="ARBA" id="ARBA00023125"/>
    </source>
</evidence>
<dbReference type="InterPro" id="IPR058031">
    <property type="entry name" value="AAA_lid_NorR"/>
</dbReference>
<dbReference type="CDD" id="cd00130">
    <property type="entry name" value="PAS"/>
    <property type="match status" value="1"/>
</dbReference>
<dbReference type="PROSITE" id="PS50112">
    <property type="entry name" value="PAS"/>
    <property type="match status" value="1"/>
</dbReference>
<dbReference type="SMART" id="SM00382">
    <property type="entry name" value="AAA"/>
    <property type="match status" value="1"/>
</dbReference>
<dbReference type="InterPro" id="IPR025944">
    <property type="entry name" value="Sigma_54_int_dom_CS"/>
</dbReference>
<dbReference type="SUPFAM" id="SSF52540">
    <property type="entry name" value="P-loop containing nucleoside triphosphate hydrolases"/>
    <property type="match status" value="1"/>
</dbReference>
<keyword evidence="3" id="KW-0805">Transcription regulation</keyword>
<feature type="domain" description="PAS" evidence="7">
    <location>
        <begin position="2"/>
        <end position="45"/>
    </location>
</feature>
<dbReference type="Gene3D" id="1.10.8.60">
    <property type="match status" value="1"/>
</dbReference>
<sequence>MEKNIFKTAIDQLNGVAITDEKGRYVYVNKSWSAYMGYELEQIKGMYVRDIFPTTLVDEVLKIGKTLVGQPFIFENSIIKQGFCTYIPLFENNKIIGVLVHVLFNQMEQAINFTDTLNDMISNIEYYKQELREIRGAKYSIDNIVGESEAVKKMKAKIIKTAGSNSSVLIEGETGCGKELVAHSIHDLSKRTSNPFIKINCAAIPEELIESELFGYEYGAFTGAKKGGKTGKFQMADKGSIFLDEINQLSSVLQPKILRVLQEREIERVGSEKSISIDVRIIAATNTSLEKMIKEGKFRSDLFYRLNVIKIKIPPLRERKEDIPLIVKDIINRLNFQLGMHIARVTDEVNEKLMEYDWPGNIRELQNVVERAMNMSDSMILQWKDFQEYFDSKHLKKLKRTKCSDNYDIKTIKKDFEKEVIAEALEKTENNRTKAAELLGVSRTMLYKKLKEYDL</sequence>
<dbReference type="Gene3D" id="3.40.50.300">
    <property type="entry name" value="P-loop containing nucleotide triphosphate hydrolases"/>
    <property type="match status" value="1"/>
</dbReference>
<dbReference type="PANTHER" id="PTHR32071">
    <property type="entry name" value="TRANSCRIPTIONAL REGULATORY PROTEIN"/>
    <property type="match status" value="1"/>
</dbReference>
<evidence type="ECO:0000313" key="9">
    <source>
        <dbReference type="Proteomes" id="UP000241238"/>
    </source>
</evidence>
<dbReference type="Proteomes" id="UP000241238">
    <property type="component" value="Chromosome"/>
</dbReference>
<proteinExistence type="predicted"/>
<evidence type="ECO:0000259" key="6">
    <source>
        <dbReference type="PROSITE" id="PS50045"/>
    </source>
</evidence>
<dbReference type="SUPFAM" id="SSF46689">
    <property type="entry name" value="Homeodomain-like"/>
    <property type="match status" value="1"/>
</dbReference>
<dbReference type="EMBL" id="CP028103">
    <property type="protein sequence ID" value="AVQ31885.1"/>
    <property type="molecule type" value="Genomic_DNA"/>
</dbReference>
<dbReference type="InterPro" id="IPR035965">
    <property type="entry name" value="PAS-like_dom_sf"/>
</dbReference>
<dbReference type="Pfam" id="PF08448">
    <property type="entry name" value="PAS_4"/>
    <property type="match status" value="1"/>
</dbReference>
<feature type="domain" description="Sigma-54 factor interaction" evidence="6">
    <location>
        <begin position="144"/>
        <end position="374"/>
    </location>
</feature>
<evidence type="ECO:0000256" key="5">
    <source>
        <dbReference type="ARBA" id="ARBA00023163"/>
    </source>
</evidence>
<evidence type="ECO:0000313" key="8">
    <source>
        <dbReference type="EMBL" id="AVQ31885.1"/>
    </source>
</evidence>
<dbReference type="InterPro" id="IPR002078">
    <property type="entry name" value="Sigma_54_int"/>
</dbReference>
<dbReference type="GeneID" id="77468699"/>
<evidence type="ECO:0000256" key="3">
    <source>
        <dbReference type="ARBA" id="ARBA00023015"/>
    </source>
</evidence>
<dbReference type="Pfam" id="PF02954">
    <property type="entry name" value="HTH_8"/>
    <property type="match status" value="1"/>
</dbReference>
<evidence type="ECO:0000256" key="1">
    <source>
        <dbReference type="ARBA" id="ARBA00022741"/>
    </source>
</evidence>
<dbReference type="Gene3D" id="1.10.10.60">
    <property type="entry name" value="Homeodomain-like"/>
    <property type="match status" value="1"/>
</dbReference>
<evidence type="ECO:0000259" key="7">
    <source>
        <dbReference type="PROSITE" id="PS50112"/>
    </source>
</evidence>
<dbReference type="Pfam" id="PF25601">
    <property type="entry name" value="AAA_lid_14"/>
    <property type="match status" value="1"/>
</dbReference>
<dbReference type="PROSITE" id="PS00676">
    <property type="entry name" value="SIGMA54_INTERACT_2"/>
    <property type="match status" value="1"/>
</dbReference>
<dbReference type="InterPro" id="IPR009057">
    <property type="entry name" value="Homeodomain-like_sf"/>
</dbReference>
<evidence type="ECO:0000256" key="2">
    <source>
        <dbReference type="ARBA" id="ARBA00022840"/>
    </source>
</evidence>
<dbReference type="InterPro" id="IPR000014">
    <property type="entry name" value="PAS"/>
</dbReference>
<gene>
    <name evidence="8" type="ORF">C4N18_11900</name>
</gene>
<protein>
    <submittedName>
        <fullName evidence="8">Sigma-54-dependent Fis family transcriptional regulator</fullName>
    </submittedName>
</protein>
<dbReference type="SUPFAM" id="SSF55785">
    <property type="entry name" value="PYP-like sensor domain (PAS domain)"/>
    <property type="match status" value="1"/>
</dbReference>
<name>A0ABN5JI24_FUSVA</name>
<dbReference type="InterPro" id="IPR002197">
    <property type="entry name" value="HTH_Fis"/>
</dbReference>
<dbReference type="Pfam" id="PF00158">
    <property type="entry name" value="Sigma54_activat"/>
    <property type="match status" value="1"/>
</dbReference>
<keyword evidence="4" id="KW-0238">DNA-binding</keyword>
<reference evidence="9" key="1">
    <citation type="journal article" date="2018" name="MSphere">
        <title>Fusobacterium Genomics Using MinION and Illumina Sequencing Enables Genome Completion and Correction.</title>
        <authorList>
            <person name="Todd S.M."/>
            <person name="Settlage R.E."/>
            <person name="Lahmers K.K."/>
            <person name="Slade D.J."/>
        </authorList>
    </citation>
    <scope>NUCLEOTIDE SEQUENCE [LARGE SCALE GENOMIC DNA]</scope>
    <source>
        <strain evidence="9">ATCC 27725</strain>
    </source>
</reference>
<keyword evidence="1" id="KW-0547">Nucleotide-binding</keyword>
<accession>A0ABN5JI24</accession>
<dbReference type="PROSITE" id="PS00688">
    <property type="entry name" value="SIGMA54_INTERACT_3"/>
    <property type="match status" value="1"/>
</dbReference>
<dbReference type="PANTHER" id="PTHR32071:SF57">
    <property type="entry name" value="C4-DICARBOXYLATE TRANSPORT TRANSCRIPTIONAL REGULATORY PROTEIN DCTD"/>
    <property type="match status" value="1"/>
</dbReference>
<dbReference type="RefSeq" id="WP_005948253.1">
    <property type="nucleotide sequence ID" value="NZ_CP028103.1"/>
</dbReference>
<dbReference type="InterPro" id="IPR003593">
    <property type="entry name" value="AAA+_ATPase"/>
</dbReference>
<dbReference type="InterPro" id="IPR013656">
    <property type="entry name" value="PAS_4"/>
</dbReference>
<keyword evidence="5" id="KW-0804">Transcription</keyword>
<organism evidence="8 9">
    <name type="scientific">Fusobacterium varium ATCC 27725</name>
    <dbReference type="NCBI Taxonomy" id="469618"/>
    <lineage>
        <taxon>Bacteria</taxon>
        <taxon>Fusobacteriati</taxon>
        <taxon>Fusobacteriota</taxon>
        <taxon>Fusobacteriia</taxon>
        <taxon>Fusobacteriales</taxon>
        <taxon>Fusobacteriaceae</taxon>
        <taxon>Fusobacterium</taxon>
    </lineage>
</organism>
<dbReference type="PROSITE" id="PS50045">
    <property type="entry name" value="SIGMA54_INTERACT_4"/>
    <property type="match status" value="1"/>
</dbReference>
<dbReference type="Gene3D" id="3.30.450.20">
    <property type="entry name" value="PAS domain"/>
    <property type="match status" value="1"/>
</dbReference>
<keyword evidence="2" id="KW-0067">ATP-binding</keyword>
<dbReference type="NCBIfam" id="TIGR00229">
    <property type="entry name" value="sensory_box"/>
    <property type="match status" value="1"/>
</dbReference>
<dbReference type="InterPro" id="IPR027417">
    <property type="entry name" value="P-loop_NTPase"/>
</dbReference>